<organism evidence="1 2">
    <name type="scientific">Psylliodes chrysocephalus</name>
    <dbReference type="NCBI Taxonomy" id="3402493"/>
    <lineage>
        <taxon>Eukaryota</taxon>
        <taxon>Metazoa</taxon>
        <taxon>Ecdysozoa</taxon>
        <taxon>Arthropoda</taxon>
        <taxon>Hexapoda</taxon>
        <taxon>Insecta</taxon>
        <taxon>Pterygota</taxon>
        <taxon>Neoptera</taxon>
        <taxon>Endopterygota</taxon>
        <taxon>Coleoptera</taxon>
        <taxon>Polyphaga</taxon>
        <taxon>Cucujiformia</taxon>
        <taxon>Chrysomeloidea</taxon>
        <taxon>Chrysomelidae</taxon>
        <taxon>Galerucinae</taxon>
        <taxon>Alticini</taxon>
        <taxon>Psylliodes</taxon>
    </lineage>
</organism>
<sequence>MYRDHLNNPSEEAKRQINGNGKDIKTIIKHYKEHKWTTVCNEINEQQGKKYWQQIKKLSKYKQTPQIPQLEKNGQKFETDEEKAAIFADHFRDAFIEDNSPQFDNIHYELVPWHETYFSNTPNIGNRQIDEDAYFKIVYKGKRSQASFITEEAAQMLALPRERIKAEISGLADGKPKLSKWRIQAHLQT</sequence>
<protein>
    <submittedName>
        <fullName evidence="1">Uncharacterized protein</fullName>
    </submittedName>
</protein>
<gene>
    <name evidence="1" type="ORF">PSYICH_LOCUS8676</name>
</gene>
<keyword evidence="2" id="KW-1185">Reference proteome</keyword>
<accession>A0A9P0GC57</accession>
<evidence type="ECO:0000313" key="1">
    <source>
        <dbReference type="EMBL" id="CAH1107868.1"/>
    </source>
</evidence>
<name>A0A9P0GC57_9CUCU</name>
<proteinExistence type="predicted"/>
<dbReference type="AlphaFoldDB" id="A0A9P0GC57"/>
<dbReference type="EMBL" id="OV651815">
    <property type="protein sequence ID" value="CAH1107868.1"/>
    <property type="molecule type" value="Genomic_DNA"/>
</dbReference>
<reference evidence="1" key="1">
    <citation type="submission" date="2022-01" db="EMBL/GenBank/DDBJ databases">
        <authorList>
            <person name="King R."/>
        </authorList>
    </citation>
    <scope>NUCLEOTIDE SEQUENCE</scope>
</reference>
<dbReference type="Proteomes" id="UP001153636">
    <property type="component" value="Chromosome 3"/>
</dbReference>
<dbReference type="OrthoDB" id="6764737at2759"/>
<evidence type="ECO:0000313" key="2">
    <source>
        <dbReference type="Proteomes" id="UP001153636"/>
    </source>
</evidence>